<feature type="region of interest" description="Disordered" evidence="1">
    <location>
        <begin position="169"/>
        <end position="189"/>
    </location>
</feature>
<protein>
    <submittedName>
        <fullName evidence="2">Uncharacterized protein</fullName>
    </submittedName>
</protein>
<accession>A0A1G9CQ03</accession>
<sequence length="205" mass="21733">MRLCTEAERGDRRGGQQPHCTSSVFLASRAAKPSAGEASNVRNEVTIFSSTSGWSRHDGLITPGGATHRRADGLAEYHWGHFGRLLRGSAFQDALRVLSTVSRFHGASTSSLEMKWLENVRGATSALAHNSELAGSVADASGGVRPGCQCHRDGWVRFPGFSQEAGLGERGVPAVRPSRGGGHRNGLSCGVGARREQVANSPGTW</sequence>
<reference evidence="3" key="1">
    <citation type="submission" date="2016-10" db="EMBL/GenBank/DDBJ databases">
        <authorList>
            <person name="Varghese N."/>
            <person name="Submissions S."/>
        </authorList>
    </citation>
    <scope>NUCLEOTIDE SEQUENCE [LARGE SCALE GENOMIC DNA]</scope>
    <source>
        <strain evidence="3">DSM 45460</strain>
    </source>
</reference>
<organism evidence="2 3">
    <name type="scientific">Actinopolyspora mzabensis</name>
    <dbReference type="NCBI Taxonomy" id="995066"/>
    <lineage>
        <taxon>Bacteria</taxon>
        <taxon>Bacillati</taxon>
        <taxon>Actinomycetota</taxon>
        <taxon>Actinomycetes</taxon>
        <taxon>Actinopolysporales</taxon>
        <taxon>Actinopolysporaceae</taxon>
        <taxon>Actinopolyspora</taxon>
    </lineage>
</organism>
<dbReference type="AlphaFoldDB" id="A0A1G9CQ03"/>
<evidence type="ECO:0000313" key="3">
    <source>
        <dbReference type="Proteomes" id="UP000199213"/>
    </source>
</evidence>
<evidence type="ECO:0000256" key="1">
    <source>
        <dbReference type="SAM" id="MobiDB-lite"/>
    </source>
</evidence>
<dbReference type="EMBL" id="FNFM01000009">
    <property type="protein sequence ID" value="SDK53793.1"/>
    <property type="molecule type" value="Genomic_DNA"/>
</dbReference>
<keyword evidence="3" id="KW-1185">Reference proteome</keyword>
<proteinExistence type="predicted"/>
<dbReference type="Proteomes" id="UP000199213">
    <property type="component" value="Unassembled WGS sequence"/>
</dbReference>
<gene>
    <name evidence="2" type="ORF">SAMN04487820_10933</name>
</gene>
<evidence type="ECO:0000313" key="2">
    <source>
        <dbReference type="EMBL" id="SDK53793.1"/>
    </source>
</evidence>
<name>A0A1G9CQ03_ACTMZ</name>